<evidence type="ECO:0000313" key="2">
    <source>
        <dbReference type="Proteomes" id="UP000299290"/>
    </source>
</evidence>
<organism evidence="1 2">
    <name type="scientific">Streptomyces antimycoticus</name>
    <dbReference type="NCBI Taxonomy" id="68175"/>
    <lineage>
        <taxon>Bacteria</taxon>
        <taxon>Bacillati</taxon>
        <taxon>Actinomycetota</taxon>
        <taxon>Actinomycetes</taxon>
        <taxon>Kitasatosporales</taxon>
        <taxon>Streptomycetaceae</taxon>
        <taxon>Streptomyces</taxon>
        <taxon>Streptomyces violaceusniger group</taxon>
    </lineage>
</organism>
<protein>
    <submittedName>
        <fullName evidence="1">Uncharacterized protein</fullName>
    </submittedName>
</protein>
<dbReference type="EMBL" id="BJHV01000001">
    <property type="protein sequence ID" value="GDY40134.1"/>
    <property type="molecule type" value="Genomic_DNA"/>
</dbReference>
<name>A0A4D4JW64_9ACTN</name>
<dbReference type="AlphaFoldDB" id="A0A4D4JW64"/>
<keyword evidence="2" id="KW-1185">Reference proteome</keyword>
<sequence>MAAAASTCAPAMVARPTSSAPLSEPRPIRAGTIRSCSWSMAAFSAWPVVCCTASARCCPAWVPMWSDSPVPWKASCGTAVFGMVLVTVSGTVCWMVSATGGGGKYTSGITSPMLAIACPELI</sequence>
<gene>
    <name evidence="1" type="ORF">SANT12839_010160</name>
</gene>
<reference evidence="1 2" key="1">
    <citation type="journal article" date="2020" name="Int. J. Syst. Evol. Microbiol.">
        <title>Reclassification of Streptomyces castelarensis and Streptomyces sporoclivatus as later heterotypic synonyms of Streptomyces antimycoticus.</title>
        <authorList>
            <person name="Komaki H."/>
            <person name="Tamura T."/>
        </authorList>
    </citation>
    <scope>NUCLEOTIDE SEQUENCE [LARGE SCALE GENOMIC DNA]</scope>
    <source>
        <strain evidence="1 2">NBRC 12839</strain>
    </source>
</reference>
<dbReference type="Proteomes" id="UP000299290">
    <property type="component" value="Unassembled WGS sequence"/>
</dbReference>
<comment type="caution">
    <text evidence="1">The sequence shown here is derived from an EMBL/GenBank/DDBJ whole genome shotgun (WGS) entry which is preliminary data.</text>
</comment>
<accession>A0A4D4JW64</accession>
<proteinExistence type="predicted"/>
<evidence type="ECO:0000313" key="1">
    <source>
        <dbReference type="EMBL" id="GDY40134.1"/>
    </source>
</evidence>